<organism evidence="1 2">
    <name type="scientific">Leucogyrophana mollusca</name>
    <dbReference type="NCBI Taxonomy" id="85980"/>
    <lineage>
        <taxon>Eukaryota</taxon>
        <taxon>Fungi</taxon>
        <taxon>Dikarya</taxon>
        <taxon>Basidiomycota</taxon>
        <taxon>Agaricomycotina</taxon>
        <taxon>Agaricomycetes</taxon>
        <taxon>Agaricomycetidae</taxon>
        <taxon>Boletales</taxon>
        <taxon>Boletales incertae sedis</taxon>
        <taxon>Leucogyrophana</taxon>
    </lineage>
</organism>
<dbReference type="EMBL" id="MU266370">
    <property type="protein sequence ID" value="KAH7927188.1"/>
    <property type="molecule type" value="Genomic_DNA"/>
</dbReference>
<name>A0ACB8BRH5_9AGAM</name>
<keyword evidence="2" id="KW-1185">Reference proteome</keyword>
<proteinExistence type="predicted"/>
<evidence type="ECO:0000313" key="2">
    <source>
        <dbReference type="Proteomes" id="UP000790709"/>
    </source>
</evidence>
<accession>A0ACB8BRH5</accession>
<comment type="caution">
    <text evidence="1">The sequence shown here is derived from an EMBL/GenBank/DDBJ whole genome shotgun (WGS) entry which is preliminary data.</text>
</comment>
<reference evidence="1" key="1">
    <citation type="journal article" date="2021" name="New Phytol.">
        <title>Evolutionary innovations through gain and loss of genes in the ectomycorrhizal Boletales.</title>
        <authorList>
            <person name="Wu G."/>
            <person name="Miyauchi S."/>
            <person name="Morin E."/>
            <person name="Kuo A."/>
            <person name="Drula E."/>
            <person name="Varga T."/>
            <person name="Kohler A."/>
            <person name="Feng B."/>
            <person name="Cao Y."/>
            <person name="Lipzen A."/>
            <person name="Daum C."/>
            <person name="Hundley H."/>
            <person name="Pangilinan J."/>
            <person name="Johnson J."/>
            <person name="Barry K."/>
            <person name="LaButti K."/>
            <person name="Ng V."/>
            <person name="Ahrendt S."/>
            <person name="Min B."/>
            <person name="Choi I.G."/>
            <person name="Park H."/>
            <person name="Plett J.M."/>
            <person name="Magnuson J."/>
            <person name="Spatafora J.W."/>
            <person name="Nagy L.G."/>
            <person name="Henrissat B."/>
            <person name="Grigoriev I.V."/>
            <person name="Yang Z.L."/>
            <person name="Xu J."/>
            <person name="Martin F.M."/>
        </authorList>
    </citation>
    <scope>NUCLEOTIDE SEQUENCE</scope>
    <source>
        <strain evidence="1">KUC20120723A-06</strain>
    </source>
</reference>
<protein>
    <submittedName>
        <fullName evidence="1">LuxS/MPP-like metallohydrolase</fullName>
    </submittedName>
</protein>
<sequence length="421" mass="43516">MLAARASTASRLARNFATVVDSAGVKVAAVDNGQPTSAVTFLVKAGSRYEPKPGVAHALKNFAFKSTAKRSALATVRESELYGGVLSASLSREYLALSSEFLRGDEPFFVDLISSFLTSGKYFRHEYSEYVLPVIEAESTAASLDPSVRALELAHTLAFRSGLGSSLFASPHSAVTLEDVKSYAATAFNKGNIAVLGTGIDQATLSKLVEKSLASASSSGTSSSTSPSLYFGGETRLESHSGPETVFIGFGAVGPTDPALAVLAAHLAPQASVKWSQGLSPISAGLPLGTSVQTVLLPYSDATLFGLLIQGPTAQGVKEAAKVATKALKEASSVKGEELKKAVAKAKFTAASALDARDGILNALSSNIFANAEVSIDATLASLDNVNEAAFSKAVSITKAKPTFVAVGSIQDLPYPDEVGL</sequence>
<gene>
    <name evidence="1" type="ORF">BV22DRAFT_1111232</name>
</gene>
<dbReference type="Proteomes" id="UP000790709">
    <property type="component" value="Unassembled WGS sequence"/>
</dbReference>
<evidence type="ECO:0000313" key="1">
    <source>
        <dbReference type="EMBL" id="KAH7927188.1"/>
    </source>
</evidence>